<evidence type="ECO:0000313" key="2">
    <source>
        <dbReference type="Proteomes" id="UP000000272"/>
    </source>
</evidence>
<keyword evidence="2" id="KW-1185">Reference proteome</keyword>
<name>D9S1K3_THEOJ</name>
<dbReference type="Pfam" id="PF13692">
    <property type="entry name" value="Glyco_trans_1_4"/>
    <property type="match status" value="1"/>
</dbReference>
<dbReference type="HOGENOM" id="CLU_743810_0_0_9"/>
<dbReference type="SUPFAM" id="SSF53756">
    <property type="entry name" value="UDP-Glycosyltransferase/glycogen phosphorylase"/>
    <property type="match status" value="1"/>
</dbReference>
<gene>
    <name evidence="1" type="ordered locus">Toce_0504</name>
</gene>
<sequence length="372" mass="41993">MIDPFSTGHHVSYARILAKGLRNRGSEVVAIGDPQLLKGLGNLIIEGVPLELQGKGEAIIREWQKFHYMQVAVNFAQKMKPDIIHFLYLDRFALVLAMSGVLGMQYRATLHWGYMLPEFLSRPLQRVRAAFEVRALRRLAARGFRIIVHSRWLQKSLAERVGHRTFDFVPYPVEPHDSSESRLRARLLRESLGLPKGSRLVLVFGGTRYDKGVDLAVKALMHLDTYWHLLVAGKSESFDEVTLLELARRHGVRERLHLHLQYIPEEIINDFFLAADVVLLPYRSIFSGQSGPLTLAASLGIPVAAASVPVLAETVEQYRLGVLFPPEDICGMAQALRVLEEKQICTLQSEFCRDHSPDAFIEAVMKSYVSSE</sequence>
<dbReference type="CDD" id="cd03801">
    <property type="entry name" value="GT4_PimA-like"/>
    <property type="match status" value="1"/>
</dbReference>
<reference evidence="1 2" key="1">
    <citation type="journal article" date="2010" name="Stand. Genomic Sci.">
        <title>Complete genome sequence of Thermosediminibacter oceani type strain (JW/IW-1228P).</title>
        <authorList>
            <person name="Pitluck S."/>
            <person name="Yasawong M."/>
            <person name="Munk C."/>
            <person name="Nolan M."/>
            <person name="Lapidus A."/>
            <person name="Lucas S."/>
            <person name="Glavina Del Rio T."/>
            <person name="Tice H."/>
            <person name="Cheng J.F."/>
            <person name="Bruce D."/>
            <person name="Detter C."/>
            <person name="Tapia R."/>
            <person name="Han C."/>
            <person name="Goodwin L."/>
            <person name="Liolios K."/>
            <person name="Ivanova N."/>
            <person name="Mavromatis K."/>
            <person name="Mikhailova N."/>
            <person name="Pati A."/>
            <person name="Chen A."/>
            <person name="Palaniappan K."/>
            <person name="Land M."/>
            <person name="Hauser L."/>
            <person name="Chang Y.J."/>
            <person name="Jeffries C.D."/>
            <person name="Rohde M."/>
            <person name="Spring S."/>
            <person name="Sikorski J."/>
            <person name="Goker M."/>
            <person name="Woyke T."/>
            <person name="Bristow J."/>
            <person name="Eisen J.A."/>
            <person name="Markowitz V."/>
            <person name="Hugenholtz P."/>
            <person name="Kyrpides N.C."/>
            <person name="Klenk H.P."/>
        </authorList>
    </citation>
    <scope>NUCLEOTIDE SEQUENCE [LARGE SCALE GENOMIC DNA]</scope>
    <source>
        <strain evidence="2">ATCC BAA-1034 / DSM 16646 / JW/IW-1228P</strain>
    </source>
</reference>
<dbReference type="EMBL" id="CP002131">
    <property type="protein sequence ID" value="ADL07280.1"/>
    <property type="molecule type" value="Genomic_DNA"/>
</dbReference>
<dbReference type="KEGG" id="toc:Toce_0504"/>
<keyword evidence="1" id="KW-0808">Transferase</keyword>
<dbReference type="GO" id="GO:0016740">
    <property type="term" value="F:transferase activity"/>
    <property type="evidence" value="ECO:0007669"/>
    <property type="project" value="UniProtKB-KW"/>
</dbReference>
<dbReference type="Proteomes" id="UP000000272">
    <property type="component" value="Chromosome"/>
</dbReference>
<accession>D9S1K3</accession>
<dbReference type="CAZy" id="GT4">
    <property type="family name" value="Glycosyltransferase Family 4"/>
</dbReference>
<protein>
    <submittedName>
        <fullName evidence="1">Glycosyl transferase group 1</fullName>
    </submittedName>
</protein>
<dbReference type="Gene3D" id="3.40.50.2000">
    <property type="entry name" value="Glycogen Phosphorylase B"/>
    <property type="match status" value="2"/>
</dbReference>
<dbReference type="eggNOG" id="COG0438">
    <property type="taxonomic scope" value="Bacteria"/>
</dbReference>
<organism evidence="1 2">
    <name type="scientific">Thermosediminibacter oceani (strain ATCC BAA-1034 / DSM 16646 / JW/IW-1228P)</name>
    <dbReference type="NCBI Taxonomy" id="555079"/>
    <lineage>
        <taxon>Bacteria</taxon>
        <taxon>Bacillati</taxon>
        <taxon>Bacillota</taxon>
        <taxon>Clostridia</taxon>
        <taxon>Thermosediminibacterales</taxon>
        <taxon>Thermosediminibacteraceae</taxon>
        <taxon>Thermosediminibacter</taxon>
    </lineage>
</organism>
<proteinExistence type="predicted"/>
<dbReference type="AlphaFoldDB" id="D9S1K3"/>
<dbReference type="PANTHER" id="PTHR12526">
    <property type="entry name" value="GLYCOSYLTRANSFERASE"/>
    <property type="match status" value="1"/>
</dbReference>
<dbReference type="STRING" id="555079.Toce_0504"/>
<evidence type="ECO:0000313" key="1">
    <source>
        <dbReference type="EMBL" id="ADL07280.1"/>
    </source>
</evidence>